<reference evidence="1 3" key="1">
    <citation type="submission" date="2015-11" db="EMBL/GenBank/DDBJ databases">
        <title>Genomic analysis of 38 Legionella species identifies large and diverse effector repertoires.</title>
        <authorList>
            <person name="Burstein D."/>
            <person name="Amaro F."/>
            <person name="Zusman T."/>
            <person name="Lifshitz Z."/>
            <person name="Cohen O."/>
            <person name="Gilbert J.A."/>
            <person name="Pupko T."/>
            <person name="Shuman H.A."/>
            <person name="Segal G."/>
        </authorList>
    </citation>
    <scope>NUCLEOTIDE SEQUENCE [LARGE SCALE GENOMIC DNA]</scope>
    <source>
        <strain evidence="1 3">ATCC 43877</strain>
    </source>
</reference>
<dbReference type="AlphaFoldDB" id="A0A378K0Q3"/>
<dbReference type="EMBL" id="LNYN01000028">
    <property type="protein sequence ID" value="KTD32520.1"/>
    <property type="molecule type" value="Genomic_DNA"/>
</dbReference>
<proteinExistence type="predicted"/>
<protein>
    <submittedName>
        <fullName evidence="2">Uncharacterized protein</fullName>
    </submittedName>
</protein>
<evidence type="ECO:0000313" key="4">
    <source>
        <dbReference type="Proteomes" id="UP000254040"/>
    </source>
</evidence>
<evidence type="ECO:0000313" key="3">
    <source>
        <dbReference type="Proteomes" id="UP000054985"/>
    </source>
</evidence>
<keyword evidence="3" id="KW-1185">Reference proteome</keyword>
<reference evidence="2 4" key="2">
    <citation type="submission" date="2018-06" db="EMBL/GenBank/DDBJ databases">
        <authorList>
            <consortium name="Pathogen Informatics"/>
            <person name="Doyle S."/>
        </authorList>
    </citation>
    <scope>NUCLEOTIDE SEQUENCE [LARGE SCALE GENOMIC DNA]</scope>
    <source>
        <strain evidence="2 4">NCTC12239</strain>
    </source>
</reference>
<dbReference type="RefSeq" id="WP_028385495.1">
    <property type="nucleotide sequence ID" value="NZ_CAAAJG010000047.1"/>
</dbReference>
<gene>
    <name evidence="1" type="ORF">Lmor_2145</name>
    <name evidence="2" type="ORF">NCTC12239_00326</name>
</gene>
<dbReference type="OrthoDB" id="9945871at2"/>
<name>A0A378K0Q3_9GAMM</name>
<dbReference type="EMBL" id="UGOG01000001">
    <property type="protein sequence ID" value="STX61411.1"/>
    <property type="molecule type" value="Genomic_DNA"/>
</dbReference>
<dbReference type="Proteomes" id="UP000254040">
    <property type="component" value="Unassembled WGS sequence"/>
</dbReference>
<sequence>MRTKNDFNLAKPEAVSIEKLRLLEEQRLRAETNGMFAPAKAGSFFVKVRNDLVEKHVQEGLAKFDAQQLQNSASITEPDSSFKPV</sequence>
<evidence type="ECO:0000313" key="1">
    <source>
        <dbReference type="EMBL" id="KTD32520.1"/>
    </source>
</evidence>
<dbReference type="Proteomes" id="UP000054985">
    <property type="component" value="Unassembled WGS sequence"/>
</dbReference>
<accession>A0A378K0Q3</accession>
<evidence type="ECO:0000313" key="2">
    <source>
        <dbReference type="EMBL" id="STX61411.1"/>
    </source>
</evidence>
<organism evidence="2 4">
    <name type="scientific">Legionella moravica</name>
    <dbReference type="NCBI Taxonomy" id="39962"/>
    <lineage>
        <taxon>Bacteria</taxon>
        <taxon>Pseudomonadati</taxon>
        <taxon>Pseudomonadota</taxon>
        <taxon>Gammaproteobacteria</taxon>
        <taxon>Legionellales</taxon>
        <taxon>Legionellaceae</taxon>
        <taxon>Legionella</taxon>
    </lineage>
</organism>